<sequence>MILTDKSYMSKRQSSRNKNTMQSSNQKNNLEVLCKPVSVNITKLSVSELDKLCKTNSHEAEAKDTLLQKKVQKRRIKGKKTLYPRRVKQNQTSDLNDSKNNYKSQSMSFCTKTRRNLSKKSDITNLLRNMKQPYVKLHRIDEVINKIAQSLIKAVSNKGCETNVHTNYVEKTETELNASVLQPLKLSSLNANVDECLQNHESQGLASDTYVDESKSITIIQTKNNEDESSNIEENSQNFANRDCKRKNNITYFSNNDSDSVCNSNSDLYETISRKRRKLYTNFEETVDVSVATDECNTIGTTCINESSMLQMESSQNLHHPDKLCNTLDERNLIMNKNVNTLLQCSNKSKDVSLKYEPDNVDQNIQEGNAFTCVPSECNIEDNIPVKVEDDITIIEESILTCTDIEEQVEKAFVSDKDLIHKYKLLKELKVFLIKLDSIRNFTGHKYLATEIEQLSEAHMNLLINSNCTNALQHPVLLNRTKTQESSKEPVIETPSNLVSLEDSPVKSKEPSICNEININAEYVSNSNIYETLDKTQNINLNEKIVHQEGRSSTVEKARHNLTKHFEDSSEKISEQNTSIDHSKQESIPTIESTVPSSVQKSTDKTSMIKFTNAKSSLEKKLSHKISLLSNLKEHISTPKKKMFIDKIFEKSVSITGLRLNTKEDPTTCYSSIISPPKRNKPKDKEDKKSNFYKCIVCDLCFQDYSKLQLHLTTHTQKQNNTSESRSKDLNTSPEETEQITSRSDDNEINKDGTSTDIMNKKRKKKKCNMMPVCDNSNECSMCSKIFTSRSDLAAHIFLHTESELQRVYELKKQKMKISKGIEKEESKQVKAAKTVKVGNNTVDKTAHVTKEQKSDGLLIVQNSKIRVTDSTGSDEIHSKDVQLNLQTQIDTEKLNKENSGKKSFKICKCHNTPGTSDNCLQIEIVLLCHTCRILFRSMKCFETHYRLPEHATCNQNRLSSGRSPNLFCTTCGMIFSSVQDVRHHLELHARFKRNATLDFRCNICKVIFIGVGTLFYIHWSKHVKNPFWMASEQTFPKSAIINSRLRKVDNYKQNVTTLNDSMQDYIQVAEHICQNCKLPFLTADDLKSHVSRCLTVNSVEGTTATEDSNADIQNHLTIKIICSLCNNIYTKKTQFYQHIRDKHNFNSELQFVCKSLTNTKKVLICNVCMETAENLDTFQEHWLKHCVTHVYFTCTHCTKIYHNSLNSFIEHVKEHEVEMKDYVPSCTVSYQNTKFICKYCKIGFESSESLCIHNVTHKLTFPSINSESDNISNHESSATTSDVNHTSSSTKESTTERQEKSLTILSQMAEKRKEVCPVINNDKEDLIRILEGSDDSDVELIIDIMEHPEEDNESYKRENAEKPTTSNINNVQPILPNTEERVGRGNSKQSIATNVKNVQNTKVHGTVSTEKQKDFVTIKSILTSKEKSPVKLSRGLIRVKTLAELTDSILCHVCGDSVHSSDNLVKHLESHNTSSQAVKESKTSMLLNQPTEIISRANNSMGSTAVHNRLVLQTNSNTSSQRTLTAKTTNMTPRVTLLTHQQLQKLQRAVKEKQPSNSAHHTNLPRNIAPASRYTPSTSTENNAHIPIKTIRRSNVPNVKKLYSVPMNYHNSISFFNKELCPSGVEYKYKCKFCDFCANNVSECLLHELPGTEFFCKKQNLRNAKLYVANANTDQSKQCQQTAVNQPRINCASPTVYQYPYVAATSTNNINEVNVQNQPTIAHQPMAGSPSNPLYYKNPGVSSSGMSIVINQTAPVAQNIPAIGILQQPVQQQMYRPQFYTESLPNVVGFVRSNDVYQIANNATNSGEISTSYEVRLQQPQFICSYCPKTVSFLDEKQLQIHVETYHNFKCNVCGLRLYNYMDWNNHKDSHNSI</sequence>
<feature type="compositionally biased region" description="Polar residues" evidence="6">
    <location>
        <begin position="1556"/>
        <end position="1566"/>
    </location>
</feature>
<feature type="domain" description="C2H2-type" evidence="7">
    <location>
        <begin position="1450"/>
        <end position="1477"/>
    </location>
</feature>
<keyword evidence="9" id="KW-1185">Reference proteome</keyword>
<keyword evidence="2" id="KW-0677">Repeat</keyword>
<evidence type="ECO:0000256" key="2">
    <source>
        <dbReference type="ARBA" id="ARBA00022737"/>
    </source>
</evidence>
<accession>A0A0L7QQY6</accession>
<feature type="domain" description="C2H2-type" evidence="7">
    <location>
        <begin position="778"/>
        <end position="805"/>
    </location>
</feature>
<feature type="compositionally biased region" description="Polar residues" evidence="6">
    <location>
        <begin position="575"/>
        <end position="599"/>
    </location>
</feature>
<feature type="compositionally biased region" description="Polar residues" evidence="6">
    <location>
        <begin position="1363"/>
        <end position="1373"/>
    </location>
</feature>
<evidence type="ECO:0000313" key="9">
    <source>
        <dbReference type="Proteomes" id="UP000053825"/>
    </source>
</evidence>
<dbReference type="PANTHER" id="PTHR24408">
    <property type="entry name" value="ZINC FINGER PROTEIN"/>
    <property type="match status" value="1"/>
</dbReference>
<dbReference type="PANTHER" id="PTHR24408:SF58">
    <property type="entry name" value="TRANSCRIPTION FACTOR (TFIIIA), PUTATIVE (AFU_ORTHOLOGUE AFUA_1G05150)-RELATED"/>
    <property type="match status" value="1"/>
</dbReference>
<keyword evidence="1" id="KW-0479">Metal-binding</keyword>
<proteinExistence type="predicted"/>
<feature type="compositionally biased region" description="Basic residues" evidence="6">
    <location>
        <begin position="73"/>
        <end position="88"/>
    </location>
</feature>
<feature type="region of interest" description="Disordered" evidence="6">
    <location>
        <begin position="1351"/>
        <end position="1373"/>
    </location>
</feature>
<feature type="region of interest" description="Disordered" evidence="6">
    <location>
        <begin position="714"/>
        <end position="762"/>
    </location>
</feature>
<feature type="domain" description="C2H2-type" evidence="7">
    <location>
        <begin position="693"/>
        <end position="720"/>
    </location>
</feature>
<gene>
    <name evidence="8" type="ORF">WH47_05684</name>
</gene>
<feature type="compositionally biased region" description="Polar residues" evidence="6">
    <location>
        <begin position="10"/>
        <end position="27"/>
    </location>
</feature>
<dbReference type="Gene3D" id="3.30.160.60">
    <property type="entry name" value="Classic Zinc Finger"/>
    <property type="match status" value="1"/>
</dbReference>
<feature type="compositionally biased region" description="Polar residues" evidence="6">
    <location>
        <begin position="714"/>
        <end position="742"/>
    </location>
</feature>
<feature type="region of interest" description="Disordered" evidence="6">
    <location>
        <begin position="666"/>
        <end position="686"/>
    </location>
</feature>
<feature type="region of interest" description="Disordered" evidence="6">
    <location>
        <begin position="1"/>
        <end position="27"/>
    </location>
</feature>
<dbReference type="GO" id="GO:0000981">
    <property type="term" value="F:DNA-binding transcription factor activity, RNA polymerase II-specific"/>
    <property type="evidence" value="ECO:0007669"/>
    <property type="project" value="TreeGrafter"/>
</dbReference>
<organism evidence="8 9">
    <name type="scientific">Habropoda laboriosa</name>
    <dbReference type="NCBI Taxonomy" id="597456"/>
    <lineage>
        <taxon>Eukaryota</taxon>
        <taxon>Metazoa</taxon>
        <taxon>Ecdysozoa</taxon>
        <taxon>Arthropoda</taxon>
        <taxon>Hexapoda</taxon>
        <taxon>Insecta</taxon>
        <taxon>Pterygota</taxon>
        <taxon>Neoptera</taxon>
        <taxon>Endopterygota</taxon>
        <taxon>Hymenoptera</taxon>
        <taxon>Apocrita</taxon>
        <taxon>Aculeata</taxon>
        <taxon>Apoidea</taxon>
        <taxon>Anthophila</taxon>
        <taxon>Apidae</taxon>
        <taxon>Habropoda</taxon>
    </lineage>
</organism>
<feature type="region of interest" description="Disordered" evidence="6">
    <location>
        <begin position="73"/>
        <end position="108"/>
    </location>
</feature>
<feature type="domain" description="C2H2-type" evidence="7">
    <location>
        <begin position="967"/>
        <end position="994"/>
    </location>
</feature>
<dbReference type="SMART" id="SM00355">
    <property type="entry name" value="ZnF_C2H2"/>
    <property type="match status" value="14"/>
</dbReference>
<dbReference type="EMBL" id="KQ414786">
    <property type="protein sequence ID" value="KOC60906.1"/>
    <property type="molecule type" value="Genomic_DNA"/>
</dbReference>
<dbReference type="OrthoDB" id="6414306at2759"/>
<dbReference type="GO" id="GO:0043565">
    <property type="term" value="F:sequence-specific DNA binding"/>
    <property type="evidence" value="ECO:0007669"/>
    <property type="project" value="TreeGrafter"/>
</dbReference>
<dbReference type="InterPro" id="IPR036236">
    <property type="entry name" value="Znf_C2H2_sf"/>
</dbReference>
<dbReference type="Proteomes" id="UP000053825">
    <property type="component" value="Unassembled WGS sequence"/>
</dbReference>
<evidence type="ECO:0000259" key="7">
    <source>
        <dbReference type="PROSITE" id="PS50157"/>
    </source>
</evidence>
<name>A0A0L7QQY6_9HYME</name>
<dbReference type="InterPro" id="IPR013087">
    <property type="entry name" value="Znf_C2H2_type"/>
</dbReference>
<evidence type="ECO:0000256" key="4">
    <source>
        <dbReference type="ARBA" id="ARBA00022833"/>
    </source>
</evidence>
<reference evidence="8 9" key="1">
    <citation type="submission" date="2015-07" db="EMBL/GenBank/DDBJ databases">
        <title>The genome of Habropoda laboriosa.</title>
        <authorList>
            <person name="Pan H."/>
            <person name="Kapheim K."/>
        </authorList>
    </citation>
    <scope>NUCLEOTIDE SEQUENCE [LARGE SCALE GENOMIC DNA]</scope>
    <source>
        <strain evidence="8">0110345459</strain>
    </source>
</reference>
<keyword evidence="4" id="KW-0862">Zinc</keyword>
<evidence type="ECO:0000256" key="3">
    <source>
        <dbReference type="ARBA" id="ARBA00022771"/>
    </source>
</evidence>
<evidence type="ECO:0000313" key="8">
    <source>
        <dbReference type="EMBL" id="KOC60906.1"/>
    </source>
</evidence>
<dbReference type="STRING" id="597456.A0A0L7QQY6"/>
<protein>
    <recommendedName>
        <fullName evidence="7">C2H2-type domain-containing protein</fullName>
    </recommendedName>
</protein>
<feature type="region of interest" description="Disordered" evidence="6">
    <location>
        <begin position="564"/>
        <end position="599"/>
    </location>
</feature>
<dbReference type="GO" id="GO:0005634">
    <property type="term" value="C:nucleus"/>
    <property type="evidence" value="ECO:0007669"/>
    <property type="project" value="TreeGrafter"/>
</dbReference>
<evidence type="ECO:0000256" key="5">
    <source>
        <dbReference type="PROSITE-ProRule" id="PRU00042"/>
    </source>
</evidence>
<feature type="region of interest" description="Disordered" evidence="6">
    <location>
        <begin position="1548"/>
        <end position="1586"/>
    </location>
</feature>
<feature type="region of interest" description="Disordered" evidence="6">
    <location>
        <begin position="1268"/>
        <end position="1301"/>
    </location>
</feature>
<feature type="compositionally biased region" description="Polar residues" evidence="6">
    <location>
        <begin position="1268"/>
        <end position="1286"/>
    </location>
</feature>
<evidence type="ECO:0000256" key="6">
    <source>
        <dbReference type="SAM" id="MobiDB-lite"/>
    </source>
</evidence>
<dbReference type="PROSITE" id="PS50157">
    <property type="entry name" value="ZINC_FINGER_C2H2_2"/>
    <property type="match status" value="5"/>
</dbReference>
<feature type="compositionally biased region" description="Polar residues" evidence="6">
    <location>
        <begin position="1575"/>
        <end position="1584"/>
    </location>
</feature>
<dbReference type="SUPFAM" id="SSF57667">
    <property type="entry name" value="beta-beta-alpha zinc fingers"/>
    <property type="match status" value="1"/>
</dbReference>
<feature type="compositionally biased region" description="Polar residues" evidence="6">
    <location>
        <begin position="89"/>
        <end position="108"/>
    </location>
</feature>
<dbReference type="PROSITE" id="PS00028">
    <property type="entry name" value="ZINC_FINGER_C2H2_1"/>
    <property type="match status" value="7"/>
</dbReference>
<feature type="domain" description="C2H2-type" evidence="7">
    <location>
        <begin position="1236"/>
        <end position="1263"/>
    </location>
</feature>
<evidence type="ECO:0000256" key="1">
    <source>
        <dbReference type="ARBA" id="ARBA00022723"/>
    </source>
</evidence>
<feature type="compositionally biased region" description="Basic and acidic residues" evidence="6">
    <location>
        <begin position="564"/>
        <end position="574"/>
    </location>
</feature>
<keyword evidence="3 5" id="KW-0863">Zinc-finger</keyword>
<dbReference type="GO" id="GO:0008270">
    <property type="term" value="F:zinc ion binding"/>
    <property type="evidence" value="ECO:0007669"/>
    <property type="project" value="UniProtKB-KW"/>
</dbReference>